<dbReference type="GeneID" id="119641107"/>
<gene>
    <name evidence="3" type="primary">LOC119641107</name>
</gene>
<name>A0A9C5ZJ80_9MUSC</name>
<dbReference type="RefSeq" id="XP_037895482.1">
    <property type="nucleotide sequence ID" value="XM_038039554.1"/>
</dbReference>
<accession>A0A9C5ZJ80</accession>
<protein>
    <submittedName>
        <fullName evidence="3">Uncharacterized protein LOC119641107</fullName>
    </submittedName>
</protein>
<evidence type="ECO:0000256" key="1">
    <source>
        <dbReference type="SAM" id="SignalP"/>
    </source>
</evidence>
<reference evidence="3" key="1">
    <citation type="submission" date="2025-08" db="UniProtKB">
        <authorList>
            <consortium name="RefSeq"/>
        </authorList>
    </citation>
    <scope>IDENTIFICATION</scope>
    <source>
        <tissue evidence="3">Whole body pupa</tissue>
    </source>
</reference>
<keyword evidence="1" id="KW-0732">Signal</keyword>
<evidence type="ECO:0000313" key="3">
    <source>
        <dbReference type="RefSeq" id="XP_037895482.1"/>
    </source>
</evidence>
<dbReference type="Proteomes" id="UP000092443">
    <property type="component" value="Unplaced"/>
</dbReference>
<evidence type="ECO:0000313" key="2">
    <source>
        <dbReference type="Proteomes" id="UP000092443"/>
    </source>
</evidence>
<sequence length="170" mass="19149">MKKSVVVTSVLMTLVLSLDVHFCLGFVISERVETVDIPSYEKRESPEDLLEAVKLLFNLEESKNESLERLKQILKANKSANGTGSSTSTLSSPISATSSLVSSLPTGKLTFKQFLEILEKLNIYPVHEEVIQLIESNSDRINKLYEVLKKEMNDDDCGDDIFECLWDLFN</sequence>
<feature type="signal peptide" evidence="1">
    <location>
        <begin position="1"/>
        <end position="25"/>
    </location>
</feature>
<dbReference type="KEGG" id="gfs:119641107"/>
<organism evidence="2 3">
    <name type="scientific">Glossina fuscipes</name>
    <dbReference type="NCBI Taxonomy" id="7396"/>
    <lineage>
        <taxon>Eukaryota</taxon>
        <taxon>Metazoa</taxon>
        <taxon>Ecdysozoa</taxon>
        <taxon>Arthropoda</taxon>
        <taxon>Hexapoda</taxon>
        <taxon>Insecta</taxon>
        <taxon>Pterygota</taxon>
        <taxon>Neoptera</taxon>
        <taxon>Endopterygota</taxon>
        <taxon>Diptera</taxon>
        <taxon>Brachycera</taxon>
        <taxon>Muscomorpha</taxon>
        <taxon>Hippoboscoidea</taxon>
        <taxon>Glossinidae</taxon>
        <taxon>Glossina</taxon>
    </lineage>
</organism>
<keyword evidence="2" id="KW-1185">Reference proteome</keyword>
<proteinExistence type="predicted"/>
<feature type="chain" id="PRO_5038592794" evidence="1">
    <location>
        <begin position="26"/>
        <end position="170"/>
    </location>
</feature>
<dbReference type="AlphaFoldDB" id="A0A9C5ZJ80"/>